<gene>
    <name evidence="2" type="ORF">CSO01_12970</name>
</gene>
<dbReference type="EMBL" id="BKAL01000003">
    <property type="protein sequence ID" value="GEP68582.1"/>
    <property type="molecule type" value="Genomic_DNA"/>
</dbReference>
<organism evidence="2 3">
    <name type="scientific">Cellulomonas soli</name>
    <dbReference type="NCBI Taxonomy" id="931535"/>
    <lineage>
        <taxon>Bacteria</taxon>
        <taxon>Bacillati</taxon>
        <taxon>Actinomycetota</taxon>
        <taxon>Actinomycetes</taxon>
        <taxon>Micrococcales</taxon>
        <taxon>Cellulomonadaceae</taxon>
        <taxon>Cellulomonas</taxon>
    </lineage>
</organism>
<dbReference type="Proteomes" id="UP000321798">
    <property type="component" value="Unassembled WGS sequence"/>
</dbReference>
<feature type="region of interest" description="Disordered" evidence="1">
    <location>
        <begin position="1"/>
        <end position="65"/>
    </location>
</feature>
<accession>A0A512PBT8</accession>
<sequence>MCGGLAPCDDHEDEGDQADAEQTDDRPEVLRQIHVLSDARPLHGGRDGTVPAPACDGHCDPRAGP</sequence>
<evidence type="ECO:0000313" key="2">
    <source>
        <dbReference type="EMBL" id="GEP68582.1"/>
    </source>
</evidence>
<feature type="compositionally biased region" description="Acidic residues" evidence="1">
    <location>
        <begin position="10"/>
        <end position="22"/>
    </location>
</feature>
<name>A0A512PBT8_9CELL</name>
<dbReference type="AlphaFoldDB" id="A0A512PBT8"/>
<comment type="caution">
    <text evidence="2">The sequence shown here is derived from an EMBL/GenBank/DDBJ whole genome shotgun (WGS) entry which is preliminary data.</text>
</comment>
<reference evidence="2 3" key="1">
    <citation type="submission" date="2019-07" db="EMBL/GenBank/DDBJ databases">
        <title>Whole genome shotgun sequence of Cellulomonas soli NBRC 109434.</title>
        <authorList>
            <person name="Hosoyama A."/>
            <person name="Uohara A."/>
            <person name="Ohji S."/>
            <person name="Ichikawa N."/>
        </authorList>
    </citation>
    <scope>NUCLEOTIDE SEQUENCE [LARGE SCALE GENOMIC DNA]</scope>
    <source>
        <strain evidence="2 3">NBRC 109434</strain>
    </source>
</reference>
<protein>
    <submittedName>
        <fullName evidence="2">Uncharacterized protein</fullName>
    </submittedName>
</protein>
<evidence type="ECO:0000256" key="1">
    <source>
        <dbReference type="SAM" id="MobiDB-lite"/>
    </source>
</evidence>
<keyword evidence="3" id="KW-1185">Reference proteome</keyword>
<proteinExistence type="predicted"/>
<evidence type="ECO:0000313" key="3">
    <source>
        <dbReference type="Proteomes" id="UP000321798"/>
    </source>
</evidence>